<reference evidence="6 7" key="1">
    <citation type="submission" date="2017-04" db="EMBL/GenBank/DDBJ databases">
        <title>Draft genome sequence of Tuber borchii Vittad., a whitish edible truffle.</title>
        <authorList>
            <consortium name="DOE Joint Genome Institute"/>
            <person name="Murat C."/>
            <person name="Kuo A."/>
            <person name="Barry K.W."/>
            <person name="Clum A."/>
            <person name="Dockter R.B."/>
            <person name="Fauchery L."/>
            <person name="Iotti M."/>
            <person name="Kohler A."/>
            <person name="Labutti K."/>
            <person name="Lindquist E.A."/>
            <person name="Lipzen A."/>
            <person name="Ohm R.A."/>
            <person name="Wang M."/>
            <person name="Grigoriev I.V."/>
            <person name="Zambonelli A."/>
            <person name="Martin F.M."/>
        </authorList>
    </citation>
    <scope>NUCLEOTIDE SEQUENCE [LARGE SCALE GENOMIC DNA]</scope>
    <source>
        <strain evidence="6 7">Tbo3840</strain>
    </source>
</reference>
<dbReference type="AlphaFoldDB" id="A0A2T6ZZR5"/>
<evidence type="ECO:0000256" key="3">
    <source>
        <dbReference type="ARBA" id="ARBA00022963"/>
    </source>
</evidence>
<dbReference type="Proteomes" id="UP000244722">
    <property type="component" value="Unassembled WGS sequence"/>
</dbReference>
<organism evidence="6 7">
    <name type="scientific">Tuber borchii</name>
    <name type="common">White truffle</name>
    <dbReference type="NCBI Taxonomy" id="42251"/>
    <lineage>
        <taxon>Eukaryota</taxon>
        <taxon>Fungi</taxon>
        <taxon>Dikarya</taxon>
        <taxon>Ascomycota</taxon>
        <taxon>Pezizomycotina</taxon>
        <taxon>Pezizomycetes</taxon>
        <taxon>Pezizales</taxon>
        <taxon>Tuberaceae</taxon>
        <taxon>Tuber</taxon>
    </lineage>
</organism>
<dbReference type="OrthoDB" id="2363873at2759"/>
<dbReference type="PANTHER" id="PTHR10272:SF14">
    <property type="entry name" value="PAF ACETYLHYDROLASE FAMILY PROTEIN"/>
    <property type="match status" value="1"/>
</dbReference>
<keyword evidence="4" id="KW-0443">Lipid metabolism</keyword>
<evidence type="ECO:0000256" key="1">
    <source>
        <dbReference type="ARBA" id="ARBA00013201"/>
    </source>
</evidence>
<feature type="chain" id="PRO_5015650584" description="1-alkyl-2-acetylglycerophosphocholine esterase" evidence="5">
    <location>
        <begin position="24"/>
        <end position="363"/>
    </location>
</feature>
<accession>A0A2T6ZZR5</accession>
<dbReference type="InterPro" id="IPR029058">
    <property type="entry name" value="AB_hydrolase_fold"/>
</dbReference>
<proteinExistence type="predicted"/>
<sequence>MILKPLFNLLYLSLPFLHHHVAAVSLPAPSGPNNVGTYNFFITDNARNDVFAPTPESRRILMTLYYPTNSTYASFPHPDYMSPMVAAYYESTEGLPNGTVKSITTNSYYGAPVKSRNVKLILFSTGLGASRYVYATLAEDLASHGYMVAALDATYDSPIVEFPDGKVAVGNVPEHVTVDAVIKYYNERVKDAVFTLKSLSTASLTSVIPGVGEKGLKVEKVGMVGNSQDPRGVDLDGSLVGSVTQNGLKKPFILFGREGHNRTNDETWKGFWDSPSKGWKRELSLKGAEHVTFTDFAPLVEVLGLKNLFPKEDIEGVVGTIGGLRAMTIQRVYLKAFFDKVIEHCKGNLFNGTDPNYPEVSFI</sequence>
<dbReference type="EC" id="3.1.1.47" evidence="1"/>
<keyword evidence="5" id="KW-0732">Signal</keyword>
<dbReference type="SUPFAM" id="SSF53474">
    <property type="entry name" value="alpha/beta-Hydrolases"/>
    <property type="match status" value="1"/>
</dbReference>
<evidence type="ECO:0000256" key="2">
    <source>
        <dbReference type="ARBA" id="ARBA00022801"/>
    </source>
</evidence>
<dbReference type="Gene3D" id="3.40.50.1820">
    <property type="entry name" value="alpha/beta hydrolase"/>
    <property type="match status" value="1"/>
</dbReference>
<name>A0A2T6ZZR5_TUBBO</name>
<evidence type="ECO:0000256" key="5">
    <source>
        <dbReference type="SAM" id="SignalP"/>
    </source>
</evidence>
<evidence type="ECO:0000313" key="6">
    <source>
        <dbReference type="EMBL" id="PUU80940.1"/>
    </source>
</evidence>
<dbReference type="PANTHER" id="PTHR10272">
    <property type="entry name" value="PLATELET-ACTIVATING FACTOR ACETYLHYDROLASE"/>
    <property type="match status" value="1"/>
</dbReference>
<keyword evidence="2" id="KW-0378">Hydrolase</keyword>
<evidence type="ECO:0000256" key="4">
    <source>
        <dbReference type="ARBA" id="ARBA00023098"/>
    </source>
</evidence>
<keyword evidence="7" id="KW-1185">Reference proteome</keyword>
<dbReference type="GO" id="GO:0003847">
    <property type="term" value="F:1-alkyl-2-acetylglycerophosphocholine esterase activity"/>
    <property type="evidence" value="ECO:0007669"/>
    <property type="project" value="UniProtKB-EC"/>
</dbReference>
<comment type="caution">
    <text evidence="6">The sequence shown here is derived from an EMBL/GenBank/DDBJ whole genome shotgun (WGS) entry which is preliminary data.</text>
</comment>
<dbReference type="Pfam" id="PF03403">
    <property type="entry name" value="PAF-AH_p_II"/>
    <property type="match status" value="1"/>
</dbReference>
<keyword evidence="3" id="KW-0442">Lipid degradation</keyword>
<gene>
    <name evidence="6" type="ORF">B9Z19DRAFT_1078176</name>
</gene>
<protein>
    <recommendedName>
        <fullName evidence="1">1-alkyl-2-acetylglycerophosphocholine esterase</fullName>
        <ecNumber evidence="1">3.1.1.47</ecNumber>
    </recommendedName>
</protein>
<dbReference type="EMBL" id="NESQ01000053">
    <property type="protein sequence ID" value="PUU80940.1"/>
    <property type="molecule type" value="Genomic_DNA"/>
</dbReference>
<dbReference type="STRING" id="42251.A0A2T6ZZR5"/>
<dbReference type="GO" id="GO:0016042">
    <property type="term" value="P:lipid catabolic process"/>
    <property type="evidence" value="ECO:0007669"/>
    <property type="project" value="UniProtKB-KW"/>
</dbReference>
<evidence type="ECO:0000313" key="7">
    <source>
        <dbReference type="Proteomes" id="UP000244722"/>
    </source>
</evidence>
<feature type="signal peptide" evidence="5">
    <location>
        <begin position="1"/>
        <end position="23"/>
    </location>
</feature>